<comment type="similarity">
    <text evidence="1">Belongs to the UPF0045 family.</text>
</comment>
<dbReference type="SUPFAM" id="SSF89957">
    <property type="entry name" value="MTH1187/YkoF-like"/>
    <property type="match status" value="1"/>
</dbReference>
<dbReference type="PhylomeDB" id="Q72CR5"/>
<dbReference type="STRING" id="882.DVU_1218"/>
<dbReference type="GO" id="GO:0005829">
    <property type="term" value="C:cytosol"/>
    <property type="evidence" value="ECO:0007669"/>
    <property type="project" value="TreeGrafter"/>
</dbReference>
<accession>Q72CR5</accession>
<organism evidence="3 4">
    <name type="scientific">Nitratidesulfovibrio vulgaris (strain ATCC 29579 / DSM 644 / CCUG 34227 / NCIMB 8303 / VKM B-1760 / Hildenborough)</name>
    <name type="common">Desulfovibrio vulgaris</name>
    <dbReference type="NCBI Taxonomy" id="882"/>
    <lineage>
        <taxon>Bacteria</taxon>
        <taxon>Pseudomonadati</taxon>
        <taxon>Thermodesulfobacteriota</taxon>
        <taxon>Desulfovibrionia</taxon>
        <taxon>Desulfovibrionales</taxon>
        <taxon>Desulfovibrionaceae</taxon>
        <taxon>Nitratidesulfovibrio</taxon>
    </lineage>
</organism>
<feature type="domain" description="Thiamine-binding protein" evidence="2">
    <location>
        <begin position="6"/>
        <end position="95"/>
    </location>
</feature>
<dbReference type="NCBIfam" id="TIGR00106">
    <property type="entry name" value="MTH1187 family thiamine-binding protein"/>
    <property type="match status" value="1"/>
</dbReference>
<evidence type="ECO:0000313" key="4">
    <source>
        <dbReference type="Proteomes" id="UP000002194"/>
    </source>
</evidence>
<dbReference type="OrthoDB" id="9793516at2"/>
<dbReference type="PATRIC" id="fig|882.5.peg.1142"/>
<dbReference type="eggNOG" id="COG0011">
    <property type="taxonomic scope" value="Bacteria"/>
</dbReference>
<dbReference type="SMR" id="Q72CR5"/>
<sequence length="99" mass="10895">MMGVIAEIAIFPMDKGGSVSEWVAKAVSVIRASGLPHSFGPMGTCVEGEWEAVMRVVDRCYRTLEKDSDRLYMTLKIDARRGGDGRLSQKMASVEDRLA</sequence>
<dbReference type="Gene3D" id="3.30.70.930">
    <property type="match status" value="1"/>
</dbReference>
<dbReference type="PANTHER" id="PTHR33777">
    <property type="entry name" value="UPF0045 PROTEIN ECM15"/>
    <property type="match status" value="1"/>
</dbReference>
<dbReference type="InterPro" id="IPR029756">
    <property type="entry name" value="MTH1187/YkoF-like"/>
</dbReference>
<name>Q72CR5_NITV2</name>
<gene>
    <name evidence="3" type="ordered locus">DVU_1218</name>
</gene>
<dbReference type="InterPro" id="IPR051614">
    <property type="entry name" value="UPF0045_domain"/>
</dbReference>
<dbReference type="HOGENOM" id="CLU_137479_1_2_7"/>
<reference evidence="3 4" key="1">
    <citation type="journal article" date="2004" name="Nat. Biotechnol.">
        <title>The genome sequence of the anaerobic, sulfate-reducing bacterium Desulfovibrio vulgaris Hildenborough.</title>
        <authorList>
            <person name="Heidelberg J.F."/>
            <person name="Seshadri R."/>
            <person name="Haveman S.A."/>
            <person name="Hemme C.L."/>
            <person name="Paulsen I.T."/>
            <person name="Kolonay J.F."/>
            <person name="Eisen J.A."/>
            <person name="Ward N."/>
            <person name="Methe B."/>
            <person name="Brinkac L.M."/>
            <person name="Daugherty S.C."/>
            <person name="Deboy R.T."/>
            <person name="Dodson R.J."/>
            <person name="Durkin A.S."/>
            <person name="Madupu R."/>
            <person name="Nelson W.C."/>
            <person name="Sullivan S.A."/>
            <person name="Fouts D."/>
            <person name="Haft D.H."/>
            <person name="Selengut J."/>
            <person name="Peterson J.D."/>
            <person name="Davidsen T.M."/>
            <person name="Zafar N."/>
            <person name="Zhou L."/>
            <person name="Radune D."/>
            <person name="Dimitrov G."/>
            <person name="Hance M."/>
            <person name="Tran K."/>
            <person name="Khouri H."/>
            <person name="Gill J."/>
            <person name="Utterback T.R."/>
            <person name="Feldblyum T.V."/>
            <person name="Wall J.D."/>
            <person name="Voordouw G."/>
            <person name="Fraser C.M."/>
        </authorList>
    </citation>
    <scope>NUCLEOTIDE SEQUENCE [LARGE SCALE GENOMIC DNA]</scope>
    <source>
        <strain evidence="4">ATCC 29579 / DSM 644 / NCIMB 8303 / VKM B-1760 / Hildenborough</strain>
    </source>
</reference>
<dbReference type="EMBL" id="AE017285">
    <property type="protein sequence ID" value="AAS95696.1"/>
    <property type="molecule type" value="Genomic_DNA"/>
</dbReference>
<protein>
    <recommendedName>
        <fullName evidence="2">Thiamine-binding protein domain-containing protein</fullName>
    </recommendedName>
</protein>
<proteinExistence type="inferred from homology"/>
<keyword evidence="4" id="KW-1185">Reference proteome</keyword>
<dbReference type="PANTHER" id="PTHR33777:SF1">
    <property type="entry name" value="UPF0045 PROTEIN ECM15"/>
    <property type="match status" value="1"/>
</dbReference>
<evidence type="ECO:0000256" key="1">
    <source>
        <dbReference type="ARBA" id="ARBA00010272"/>
    </source>
</evidence>
<evidence type="ECO:0000313" key="3">
    <source>
        <dbReference type="EMBL" id="AAS95696.1"/>
    </source>
</evidence>
<dbReference type="AlphaFoldDB" id="Q72CR5"/>
<dbReference type="InterPro" id="IPR002767">
    <property type="entry name" value="Thiamine_BP"/>
</dbReference>
<dbReference type="Pfam" id="PF01910">
    <property type="entry name" value="Thiamine_BP"/>
    <property type="match status" value="1"/>
</dbReference>
<evidence type="ECO:0000259" key="2">
    <source>
        <dbReference type="Pfam" id="PF01910"/>
    </source>
</evidence>
<dbReference type="RefSeq" id="WP_010938514.1">
    <property type="nucleotide sequence ID" value="NC_002937.3"/>
</dbReference>
<dbReference type="EnsemblBacteria" id="AAS95696">
    <property type="protein sequence ID" value="AAS95696"/>
    <property type="gene ID" value="DVU_1218"/>
</dbReference>
<dbReference type="Proteomes" id="UP000002194">
    <property type="component" value="Chromosome"/>
</dbReference>
<dbReference type="PaxDb" id="882-DVU_1218"/>
<dbReference type="KEGG" id="dvu:DVU_1218"/>